<sequence>MNSMSLRGRRGAREWCCRRARVAAPREGAGRPRPLLGRRLESSRPAVYDIKYSTTARDERVPIFFARSERPYRRAARALELFVCARKQSERIRTNVPRALGGCAGLSALAGGRVRRTSRCQL</sequence>
<protein>
    <submittedName>
        <fullName evidence="1">Uncharacterized protein</fullName>
    </submittedName>
</protein>
<name>A0A4C1VS55_EUMVA</name>
<dbReference type="EMBL" id="BGZK01000408">
    <property type="protein sequence ID" value="GBP41938.1"/>
    <property type="molecule type" value="Genomic_DNA"/>
</dbReference>
<evidence type="ECO:0000313" key="2">
    <source>
        <dbReference type="Proteomes" id="UP000299102"/>
    </source>
</evidence>
<organism evidence="1 2">
    <name type="scientific">Eumeta variegata</name>
    <name type="common">Bagworm moth</name>
    <name type="synonym">Eumeta japonica</name>
    <dbReference type="NCBI Taxonomy" id="151549"/>
    <lineage>
        <taxon>Eukaryota</taxon>
        <taxon>Metazoa</taxon>
        <taxon>Ecdysozoa</taxon>
        <taxon>Arthropoda</taxon>
        <taxon>Hexapoda</taxon>
        <taxon>Insecta</taxon>
        <taxon>Pterygota</taxon>
        <taxon>Neoptera</taxon>
        <taxon>Endopterygota</taxon>
        <taxon>Lepidoptera</taxon>
        <taxon>Glossata</taxon>
        <taxon>Ditrysia</taxon>
        <taxon>Tineoidea</taxon>
        <taxon>Psychidae</taxon>
        <taxon>Oiketicinae</taxon>
        <taxon>Eumeta</taxon>
    </lineage>
</organism>
<proteinExistence type="predicted"/>
<evidence type="ECO:0000313" key="1">
    <source>
        <dbReference type="EMBL" id="GBP41938.1"/>
    </source>
</evidence>
<comment type="caution">
    <text evidence="1">The sequence shown here is derived from an EMBL/GenBank/DDBJ whole genome shotgun (WGS) entry which is preliminary data.</text>
</comment>
<keyword evidence="2" id="KW-1185">Reference proteome</keyword>
<accession>A0A4C1VS55</accession>
<reference evidence="1 2" key="1">
    <citation type="journal article" date="2019" name="Commun. Biol.">
        <title>The bagworm genome reveals a unique fibroin gene that provides high tensile strength.</title>
        <authorList>
            <person name="Kono N."/>
            <person name="Nakamura H."/>
            <person name="Ohtoshi R."/>
            <person name="Tomita M."/>
            <person name="Numata K."/>
            <person name="Arakawa K."/>
        </authorList>
    </citation>
    <scope>NUCLEOTIDE SEQUENCE [LARGE SCALE GENOMIC DNA]</scope>
</reference>
<gene>
    <name evidence="1" type="ORF">EVAR_31701_1</name>
</gene>
<dbReference type="AlphaFoldDB" id="A0A4C1VS55"/>
<dbReference type="Proteomes" id="UP000299102">
    <property type="component" value="Unassembled WGS sequence"/>
</dbReference>